<proteinExistence type="predicted"/>
<evidence type="ECO:0000313" key="3">
    <source>
        <dbReference type="Proteomes" id="UP000054843"/>
    </source>
</evidence>
<feature type="transmembrane region" description="Helical" evidence="1">
    <location>
        <begin position="135"/>
        <end position="154"/>
    </location>
</feature>
<sequence>MYNEAFTTADGMLLVMRFDWLWFQMAPCRLPFFSPCNKLMQRSMHWYLTVDFSIVHSRRPIATLSLCNCSIHFEHFATVRLNLSHFRSSSVPVQQFPFAILPQLCSNILQFASTYPKLHSTNVLLRLLHSAHIEVAVSIVHNIFLVILGFVHFAQF</sequence>
<keyword evidence="3" id="KW-1185">Reference proteome</keyword>
<keyword evidence="1" id="KW-1133">Transmembrane helix</keyword>
<name>A0A0V1N6Q5_9BILA</name>
<gene>
    <name evidence="2" type="ORF">T10_11481</name>
</gene>
<evidence type="ECO:0000313" key="2">
    <source>
        <dbReference type="EMBL" id="KRZ79532.1"/>
    </source>
</evidence>
<comment type="caution">
    <text evidence="2">The sequence shown here is derived from an EMBL/GenBank/DDBJ whole genome shotgun (WGS) entry which is preliminary data.</text>
</comment>
<keyword evidence="1" id="KW-0812">Transmembrane</keyword>
<evidence type="ECO:0000256" key="1">
    <source>
        <dbReference type="SAM" id="Phobius"/>
    </source>
</evidence>
<dbReference type="EMBL" id="JYDO01000006">
    <property type="protein sequence ID" value="KRZ79532.1"/>
    <property type="molecule type" value="Genomic_DNA"/>
</dbReference>
<keyword evidence="1" id="KW-0472">Membrane</keyword>
<reference evidence="2 3" key="1">
    <citation type="submission" date="2015-01" db="EMBL/GenBank/DDBJ databases">
        <title>Evolution of Trichinella species and genotypes.</title>
        <authorList>
            <person name="Korhonen P.K."/>
            <person name="Edoardo P."/>
            <person name="Giuseppe L.R."/>
            <person name="Gasser R.B."/>
        </authorList>
    </citation>
    <scope>NUCLEOTIDE SEQUENCE [LARGE SCALE GENOMIC DNA]</scope>
    <source>
        <strain evidence="2">ISS1980</strain>
    </source>
</reference>
<accession>A0A0V1N6Q5</accession>
<dbReference type="AlphaFoldDB" id="A0A0V1N6Q5"/>
<protein>
    <submittedName>
        <fullName evidence="2">Uncharacterized protein</fullName>
    </submittedName>
</protein>
<organism evidence="2 3">
    <name type="scientific">Trichinella papuae</name>
    <dbReference type="NCBI Taxonomy" id="268474"/>
    <lineage>
        <taxon>Eukaryota</taxon>
        <taxon>Metazoa</taxon>
        <taxon>Ecdysozoa</taxon>
        <taxon>Nematoda</taxon>
        <taxon>Enoplea</taxon>
        <taxon>Dorylaimia</taxon>
        <taxon>Trichinellida</taxon>
        <taxon>Trichinellidae</taxon>
        <taxon>Trichinella</taxon>
    </lineage>
</organism>
<dbReference type="Proteomes" id="UP000054843">
    <property type="component" value="Unassembled WGS sequence"/>
</dbReference>